<accession>A0ABT8TSC5</accession>
<evidence type="ECO:0000259" key="1">
    <source>
        <dbReference type="Pfam" id="PF19843"/>
    </source>
</evidence>
<comment type="caution">
    <text evidence="2">The sequence shown here is derived from an EMBL/GenBank/DDBJ whole genome shotgun (WGS) entry which is preliminary data.</text>
</comment>
<reference evidence="2" key="1">
    <citation type="submission" date="2023-06" db="EMBL/GenBank/DDBJ databases">
        <title>Genome sequence of Nocardioides sp. SOB44.</title>
        <authorList>
            <person name="Zhang G."/>
        </authorList>
    </citation>
    <scope>NUCLEOTIDE SEQUENCE</scope>
    <source>
        <strain evidence="2">SOB44</strain>
    </source>
</reference>
<dbReference type="Pfam" id="PF19843">
    <property type="entry name" value="DUF6318"/>
    <property type="match status" value="1"/>
</dbReference>
<protein>
    <submittedName>
        <fullName evidence="2">DUF6318 family protein</fullName>
    </submittedName>
</protein>
<feature type="domain" description="DUF6318" evidence="1">
    <location>
        <begin position="48"/>
        <end position="177"/>
    </location>
</feature>
<evidence type="ECO:0000313" key="3">
    <source>
        <dbReference type="Proteomes" id="UP001168363"/>
    </source>
</evidence>
<proteinExistence type="predicted"/>
<keyword evidence="3" id="KW-1185">Reference proteome</keyword>
<name>A0ABT8TSC5_9ACTN</name>
<dbReference type="PROSITE" id="PS51257">
    <property type="entry name" value="PROKAR_LIPOPROTEIN"/>
    <property type="match status" value="1"/>
</dbReference>
<dbReference type="Proteomes" id="UP001168363">
    <property type="component" value="Unassembled WGS sequence"/>
</dbReference>
<organism evidence="2 3">
    <name type="scientific">Nocardioides cremeus</name>
    <dbReference type="NCBI Taxonomy" id="3058044"/>
    <lineage>
        <taxon>Bacteria</taxon>
        <taxon>Bacillati</taxon>
        <taxon>Actinomycetota</taxon>
        <taxon>Actinomycetes</taxon>
        <taxon>Propionibacteriales</taxon>
        <taxon>Nocardioidaceae</taxon>
        <taxon>Nocardioides</taxon>
    </lineage>
</organism>
<dbReference type="EMBL" id="JAULSC010000015">
    <property type="protein sequence ID" value="MDO3396862.1"/>
    <property type="molecule type" value="Genomic_DNA"/>
</dbReference>
<evidence type="ECO:0000313" key="2">
    <source>
        <dbReference type="EMBL" id="MDO3396862.1"/>
    </source>
</evidence>
<dbReference type="InterPro" id="IPR046281">
    <property type="entry name" value="DUF6318"/>
</dbReference>
<dbReference type="RefSeq" id="WP_302709054.1">
    <property type="nucleotide sequence ID" value="NZ_JAULSC010000015.1"/>
</dbReference>
<sequence length="182" mass="19228">MRRHLAYAAGAAVLALAGCGGDDPTPQVADPTPTATVSASPSASAAVEKEAWEKKTDDGAVAFVEHWLEVFNEMQVTGERSDLRAISSGECQSCANIFEKSKEIYGAGGSIQTKGWSVDQIGISPGLEDDERQVAVRVRQAPQTVMSADGEKTKFPGGPLTVTATVAWSGNEWTMQELALQS</sequence>
<gene>
    <name evidence="2" type="ORF">QWJ41_14120</name>
</gene>